<dbReference type="VEuPathDB" id="FungiDB:RhiirFUN_011464"/>
<gene>
    <name evidence="1" type="ORF">RhiirA4_488069</name>
</gene>
<organism evidence="1 2">
    <name type="scientific">Rhizophagus irregularis</name>
    <dbReference type="NCBI Taxonomy" id="588596"/>
    <lineage>
        <taxon>Eukaryota</taxon>
        <taxon>Fungi</taxon>
        <taxon>Fungi incertae sedis</taxon>
        <taxon>Mucoromycota</taxon>
        <taxon>Glomeromycotina</taxon>
        <taxon>Glomeromycetes</taxon>
        <taxon>Glomerales</taxon>
        <taxon>Glomeraceae</taxon>
        <taxon>Rhizophagus</taxon>
    </lineage>
</organism>
<sequence>MKQKNEQQYSASSICYAIATIHRHLVKNSAITGLNLHNQATFPTFWEMAQYQNDCYIIGFVKREDEGFTVYIYRSKTNQRGAFGSRGNADKILIPYNKEIISYYEKYISSCPRNADFEFYLQEKDDEDSCNRKIVSHTGRKIMVQTLESLGETTLNIRKQSRHRSNESIRPYLSTGKKEQLHMMEHLAESLISDNSKSQQSK</sequence>
<reference evidence="1 2" key="1">
    <citation type="submission" date="2015-10" db="EMBL/GenBank/DDBJ databases">
        <title>Genome analyses suggest a sexual origin of heterokaryosis in a supposedly ancient asexual fungus.</title>
        <authorList>
            <person name="Ropars J."/>
            <person name="Sedzielewska K."/>
            <person name="Noel J."/>
            <person name="Charron P."/>
            <person name="Farinelli L."/>
            <person name="Marton T."/>
            <person name="Kruger M."/>
            <person name="Pelin A."/>
            <person name="Brachmann A."/>
            <person name="Corradi N."/>
        </authorList>
    </citation>
    <scope>NUCLEOTIDE SEQUENCE [LARGE SCALE GENOMIC DNA]</scope>
    <source>
        <strain evidence="1 2">A4</strain>
    </source>
</reference>
<protein>
    <submittedName>
        <fullName evidence="1">Uncharacterized protein</fullName>
    </submittedName>
</protein>
<keyword evidence="2" id="KW-1185">Reference proteome</keyword>
<evidence type="ECO:0000313" key="2">
    <source>
        <dbReference type="Proteomes" id="UP000234323"/>
    </source>
</evidence>
<dbReference type="AlphaFoldDB" id="A0A2I1HTA6"/>
<accession>A0A2I1HTA6</accession>
<dbReference type="VEuPathDB" id="FungiDB:FUN_014430"/>
<dbReference type="VEuPathDB" id="FungiDB:FUN_015588"/>
<name>A0A2I1HTA6_9GLOM</name>
<dbReference type="EMBL" id="LLXI01006458">
    <property type="protein sequence ID" value="PKY62131.1"/>
    <property type="molecule type" value="Genomic_DNA"/>
</dbReference>
<dbReference type="Proteomes" id="UP000234323">
    <property type="component" value="Unassembled WGS sequence"/>
</dbReference>
<comment type="caution">
    <text evidence="1">The sequence shown here is derived from an EMBL/GenBank/DDBJ whole genome shotgun (WGS) entry which is preliminary data.</text>
</comment>
<dbReference type="VEuPathDB" id="FungiDB:RhiirA1_474305"/>
<proteinExistence type="predicted"/>
<evidence type="ECO:0000313" key="1">
    <source>
        <dbReference type="EMBL" id="PKY62131.1"/>
    </source>
</evidence>